<dbReference type="PANTHER" id="PTHR31636">
    <property type="entry name" value="OSJNBA0084A10.13 PROTEIN-RELATED"/>
    <property type="match status" value="1"/>
</dbReference>
<protein>
    <submittedName>
        <fullName evidence="7">Scarecrow-like protein 14</fullName>
    </submittedName>
</protein>
<proteinExistence type="inferred from homology"/>
<keyword evidence="8" id="KW-1185">Reference proteome</keyword>
<keyword evidence="2" id="KW-0805">Transcription regulation</keyword>
<keyword evidence="4" id="KW-0539">Nucleus</keyword>
<feature type="compositionally biased region" description="Basic and acidic residues" evidence="6">
    <location>
        <begin position="297"/>
        <end position="310"/>
    </location>
</feature>
<dbReference type="GO" id="GO:0005634">
    <property type="term" value="C:nucleus"/>
    <property type="evidence" value="ECO:0007669"/>
    <property type="project" value="UniProtKB-SubCell"/>
</dbReference>
<feature type="region of interest" description="Leucine repeat II (LRII)" evidence="5">
    <location>
        <begin position="550"/>
        <end position="582"/>
    </location>
</feature>
<evidence type="ECO:0000256" key="3">
    <source>
        <dbReference type="ARBA" id="ARBA00023163"/>
    </source>
</evidence>
<evidence type="ECO:0000313" key="7">
    <source>
        <dbReference type="EMBL" id="KAB1225940.1"/>
    </source>
</evidence>
<evidence type="ECO:0000256" key="1">
    <source>
        <dbReference type="ARBA" id="ARBA00004123"/>
    </source>
</evidence>
<evidence type="ECO:0000256" key="2">
    <source>
        <dbReference type="ARBA" id="ARBA00023015"/>
    </source>
</evidence>
<evidence type="ECO:0000256" key="4">
    <source>
        <dbReference type="ARBA" id="ARBA00023242"/>
    </source>
</evidence>
<dbReference type="OrthoDB" id="47276at2759"/>
<comment type="caution">
    <text evidence="5">Lacks conserved residue(s) required for the propagation of feature annotation.</text>
</comment>
<feature type="compositionally biased region" description="Low complexity" evidence="6">
    <location>
        <begin position="360"/>
        <end position="369"/>
    </location>
</feature>
<comment type="caution">
    <text evidence="7">The sequence shown here is derived from an EMBL/GenBank/DDBJ whole genome shotgun (WGS) entry which is preliminary data.</text>
</comment>
<comment type="subcellular location">
    <subcellularLocation>
        <location evidence="1">Nucleus</location>
    </subcellularLocation>
</comment>
<feature type="compositionally biased region" description="Pro residues" evidence="6">
    <location>
        <begin position="150"/>
        <end position="161"/>
    </location>
</feature>
<organism evidence="7 8">
    <name type="scientific">Morella rubra</name>
    <name type="common">Chinese bayberry</name>
    <dbReference type="NCBI Taxonomy" id="262757"/>
    <lineage>
        <taxon>Eukaryota</taxon>
        <taxon>Viridiplantae</taxon>
        <taxon>Streptophyta</taxon>
        <taxon>Embryophyta</taxon>
        <taxon>Tracheophyta</taxon>
        <taxon>Spermatophyta</taxon>
        <taxon>Magnoliopsida</taxon>
        <taxon>eudicotyledons</taxon>
        <taxon>Gunneridae</taxon>
        <taxon>Pentapetalae</taxon>
        <taxon>rosids</taxon>
        <taxon>fabids</taxon>
        <taxon>Fagales</taxon>
        <taxon>Myricaceae</taxon>
        <taxon>Morella</taxon>
    </lineage>
</organism>
<dbReference type="EMBL" id="RXIC02000019">
    <property type="protein sequence ID" value="KAB1225940.1"/>
    <property type="molecule type" value="Genomic_DNA"/>
</dbReference>
<evidence type="ECO:0000256" key="6">
    <source>
        <dbReference type="SAM" id="MobiDB-lite"/>
    </source>
</evidence>
<keyword evidence="3" id="KW-0804">Transcription</keyword>
<feature type="region of interest" description="Disordered" evidence="6">
    <location>
        <begin position="145"/>
        <end position="214"/>
    </location>
</feature>
<reference evidence="7 8" key="1">
    <citation type="journal article" date="2019" name="Plant Biotechnol. J.">
        <title>The red bayberry genome and genetic basis of sex determination.</title>
        <authorList>
            <person name="Jia H.M."/>
            <person name="Jia H.J."/>
            <person name="Cai Q.L."/>
            <person name="Wang Y."/>
            <person name="Zhao H.B."/>
            <person name="Yang W.F."/>
            <person name="Wang G.Y."/>
            <person name="Li Y.H."/>
            <person name="Zhan D.L."/>
            <person name="Shen Y.T."/>
            <person name="Niu Q.F."/>
            <person name="Chang L."/>
            <person name="Qiu J."/>
            <person name="Zhao L."/>
            <person name="Xie H.B."/>
            <person name="Fu W.Y."/>
            <person name="Jin J."/>
            <person name="Li X.W."/>
            <person name="Jiao Y."/>
            <person name="Zhou C.C."/>
            <person name="Tu T."/>
            <person name="Chai C.Y."/>
            <person name="Gao J.L."/>
            <person name="Fan L.J."/>
            <person name="van de Weg E."/>
            <person name="Wang J.Y."/>
            <person name="Gao Z.S."/>
        </authorList>
    </citation>
    <scope>NUCLEOTIDE SEQUENCE [LARGE SCALE GENOMIC DNA]</scope>
    <source>
        <tissue evidence="7">Leaves</tissue>
    </source>
</reference>
<evidence type="ECO:0000256" key="5">
    <source>
        <dbReference type="PROSITE-ProRule" id="PRU01191"/>
    </source>
</evidence>
<dbReference type="InterPro" id="IPR005202">
    <property type="entry name" value="TF_GRAS"/>
</dbReference>
<name>A0A6A1WT22_9ROSI</name>
<feature type="region of interest" description="VHIID" evidence="5">
    <location>
        <begin position="469"/>
        <end position="534"/>
    </location>
</feature>
<dbReference type="Pfam" id="PF03514">
    <property type="entry name" value="GRAS"/>
    <property type="match status" value="1"/>
</dbReference>
<dbReference type="PROSITE" id="PS50985">
    <property type="entry name" value="GRAS"/>
    <property type="match status" value="1"/>
</dbReference>
<dbReference type="Proteomes" id="UP000516437">
    <property type="component" value="Chromosome 1"/>
</dbReference>
<feature type="region of interest" description="SAW" evidence="5">
    <location>
        <begin position="690"/>
        <end position="765"/>
    </location>
</feature>
<feature type="short sequence motif" description="VHIID" evidence="5">
    <location>
        <begin position="500"/>
        <end position="504"/>
    </location>
</feature>
<evidence type="ECO:0000313" key="8">
    <source>
        <dbReference type="Proteomes" id="UP000516437"/>
    </source>
</evidence>
<feature type="compositionally biased region" description="Low complexity" evidence="6">
    <location>
        <begin position="174"/>
        <end position="195"/>
    </location>
</feature>
<dbReference type="AlphaFoldDB" id="A0A6A1WT22"/>
<feature type="region of interest" description="Disordered" evidence="6">
    <location>
        <begin position="65"/>
        <end position="104"/>
    </location>
</feature>
<gene>
    <name evidence="7" type="ORF">CJ030_MR1G005471</name>
</gene>
<sequence length="767" mass="85789">MDPSFAGLPNILDDIIVDGRPTSPNYNQYPDLLNEYQFNIPSPDLNFFETPFLPPDQYPSNFSPPITVGSEGGPDALSVAADGLSPPSMDASPGGHSSSDDSEFSETVIKFMSQILMEENLEDKPCMFFDPLGLQVTEKSFYDALGQKYPPSPNQYQPPPYNNGNVESPEDVFSGSSGNNGTGTTSNSASASTSSDPLWMGDVEDSKSSFPQSKLSGDSMFQLNLESDGGSKFLANPSNGVPNYMGGGIELLAQNIFKDSETLLQFRRGSEEASRFLPRGSQLVMDLEKNMALQECKGQDDSAEKGERENSSNGSRGRKNRERDDIDREEGRSNKQSAVQSESDEIELSEIFEDNKASKAAQANGQPQGANGGKSRGKKQGKKKDTVDLNTLLVLCAQSVSAGDSRTSNELLKQIRQHSSPFGDGSQRLAHFFANGLEARLAGTGTGTQLFYTSLASKKNSGSGKLRAYKLHLSSCPFKRILLLFAVKMINKVAEKATSLHVVDFGIQYGFQWPSLIEKLSKRPGGPPKLRITGIELPRPGFRPTQSIDETGRRLAQYCERYNVPFEYHAIVSQNWETIQIEDLRIHRNDFLAVNCMLRFKNLRDETVEETSPRDEVLNLIRRMNPDIFVHSIVNGAYNAPFFVTRFREALYHYSALYDIFDVTVSDEHQLERLMFEREFYGRDAMNVIACEGLERVERPETYKQWQVRTLRAGFRGLPLDQELVNAFKSNMKEWYHKDFVLDEDKHWLLQGWKGRIVYASSCWVPA</sequence>
<feature type="region of interest" description="Disordered" evidence="6">
    <location>
        <begin position="296"/>
        <end position="383"/>
    </location>
</feature>
<feature type="compositionally biased region" description="Basic and acidic residues" evidence="6">
    <location>
        <begin position="321"/>
        <end position="333"/>
    </location>
</feature>
<accession>A0A6A1WT22</accession>
<comment type="similarity">
    <text evidence="5">Belongs to the GRAS family.</text>
</comment>
<feature type="compositionally biased region" description="Acidic residues" evidence="6">
    <location>
        <begin position="342"/>
        <end position="352"/>
    </location>
</feature>